<keyword evidence="2" id="KW-1185">Reference proteome</keyword>
<reference evidence="1 2" key="1">
    <citation type="submission" date="2015-01" db="EMBL/GenBank/DDBJ databases">
        <title>Evolution of Trichinella species and genotypes.</title>
        <authorList>
            <person name="Korhonen P.K."/>
            <person name="Edoardo P."/>
            <person name="Giuseppe L.R."/>
            <person name="Gasser R.B."/>
        </authorList>
    </citation>
    <scope>NUCLEOTIDE SEQUENCE [LARGE SCALE GENOMIC DNA]</scope>
    <source>
        <strain evidence="1">ISS470</strain>
    </source>
</reference>
<dbReference type="OrthoDB" id="5919954at2759"/>
<sequence length="126" mass="14352">MSLSYILSRIMVAVWPLFLKEGNTNRITRANRRNVAGVPRLQGCSADRFRSRGRDRSKTLQEKKPISTIYDEEAYAGSAEPSTSGQVPGFKLVRTAMHKHQAKRIPRLRHNLVIPDQFKTMNLITT</sequence>
<dbReference type="Proteomes" id="UP000054995">
    <property type="component" value="Unassembled WGS sequence"/>
</dbReference>
<comment type="caution">
    <text evidence="1">The sequence shown here is derived from an EMBL/GenBank/DDBJ whole genome shotgun (WGS) entry which is preliminary data.</text>
</comment>
<accession>A0A0V1F877</accession>
<dbReference type="EMBL" id="JYDT01000182">
    <property type="protein sequence ID" value="KRY82263.1"/>
    <property type="molecule type" value="Genomic_DNA"/>
</dbReference>
<gene>
    <name evidence="1" type="ORF">T4D_5976</name>
</gene>
<evidence type="ECO:0000313" key="2">
    <source>
        <dbReference type="Proteomes" id="UP000054995"/>
    </source>
</evidence>
<proteinExistence type="predicted"/>
<name>A0A0V1F877_TRIPS</name>
<evidence type="ECO:0000313" key="1">
    <source>
        <dbReference type="EMBL" id="KRY82263.1"/>
    </source>
</evidence>
<organism evidence="1 2">
    <name type="scientific">Trichinella pseudospiralis</name>
    <name type="common">Parasitic roundworm</name>
    <dbReference type="NCBI Taxonomy" id="6337"/>
    <lineage>
        <taxon>Eukaryota</taxon>
        <taxon>Metazoa</taxon>
        <taxon>Ecdysozoa</taxon>
        <taxon>Nematoda</taxon>
        <taxon>Enoplea</taxon>
        <taxon>Dorylaimia</taxon>
        <taxon>Trichinellida</taxon>
        <taxon>Trichinellidae</taxon>
        <taxon>Trichinella</taxon>
    </lineage>
</organism>
<protein>
    <submittedName>
        <fullName evidence="1">Uncharacterized protein</fullName>
    </submittedName>
</protein>
<dbReference type="AlphaFoldDB" id="A0A0V1F877"/>